<gene>
    <name evidence="2" type="ORF">CLF_109159</name>
</gene>
<keyword evidence="3" id="KW-1185">Reference proteome</keyword>
<dbReference type="EMBL" id="DF143383">
    <property type="protein sequence ID" value="GAA52942.1"/>
    <property type="molecule type" value="Genomic_DNA"/>
</dbReference>
<reference evidence="2" key="1">
    <citation type="journal article" date="2011" name="Genome Biol.">
        <title>The draft genome of the carcinogenic human liver fluke Clonorchis sinensis.</title>
        <authorList>
            <person name="Wang X."/>
            <person name="Chen W."/>
            <person name="Huang Y."/>
            <person name="Sun J."/>
            <person name="Men J."/>
            <person name="Liu H."/>
            <person name="Luo F."/>
            <person name="Guo L."/>
            <person name="Lv X."/>
            <person name="Deng C."/>
            <person name="Zhou C."/>
            <person name="Fan Y."/>
            <person name="Li X."/>
            <person name="Huang L."/>
            <person name="Hu Y."/>
            <person name="Liang C."/>
            <person name="Hu X."/>
            <person name="Xu J."/>
            <person name="Yu X."/>
        </authorList>
    </citation>
    <scope>NUCLEOTIDE SEQUENCE [LARGE SCALE GENOMIC DNA]</scope>
    <source>
        <strain evidence="2">Henan</strain>
    </source>
</reference>
<organism evidence="2 3">
    <name type="scientific">Clonorchis sinensis</name>
    <name type="common">Chinese liver fluke</name>
    <dbReference type="NCBI Taxonomy" id="79923"/>
    <lineage>
        <taxon>Eukaryota</taxon>
        <taxon>Metazoa</taxon>
        <taxon>Spiralia</taxon>
        <taxon>Lophotrochozoa</taxon>
        <taxon>Platyhelminthes</taxon>
        <taxon>Trematoda</taxon>
        <taxon>Digenea</taxon>
        <taxon>Opisthorchiida</taxon>
        <taxon>Opisthorchiata</taxon>
        <taxon>Opisthorchiidae</taxon>
        <taxon>Clonorchis</taxon>
    </lineage>
</organism>
<evidence type="ECO:0000313" key="3">
    <source>
        <dbReference type="Proteomes" id="UP000008909"/>
    </source>
</evidence>
<reference key="2">
    <citation type="submission" date="2011-10" db="EMBL/GenBank/DDBJ databases">
        <title>The genome and transcriptome sequence of Clonorchis sinensis provide insights into the carcinogenic liver fluke.</title>
        <authorList>
            <person name="Wang X."/>
            <person name="Huang Y."/>
            <person name="Chen W."/>
            <person name="Liu H."/>
            <person name="Guo L."/>
            <person name="Chen Y."/>
            <person name="Luo F."/>
            <person name="Zhou W."/>
            <person name="Sun J."/>
            <person name="Mao Q."/>
            <person name="Liang P."/>
            <person name="Zhou C."/>
            <person name="Tian Y."/>
            <person name="Men J."/>
            <person name="Lv X."/>
            <person name="Huang L."/>
            <person name="Zhou J."/>
            <person name="Hu Y."/>
            <person name="Li R."/>
            <person name="Zhang F."/>
            <person name="Lei H."/>
            <person name="Li X."/>
            <person name="Hu X."/>
            <person name="Liang C."/>
            <person name="Xu J."/>
            <person name="Wu Z."/>
            <person name="Yu X."/>
        </authorList>
    </citation>
    <scope>NUCLEOTIDE SEQUENCE</scope>
    <source>
        <strain>Henan</strain>
    </source>
</reference>
<proteinExistence type="predicted"/>
<dbReference type="Proteomes" id="UP000008909">
    <property type="component" value="Unassembled WGS sequence"/>
</dbReference>
<feature type="region of interest" description="Disordered" evidence="1">
    <location>
        <begin position="1"/>
        <end position="26"/>
    </location>
</feature>
<name>G7YJ09_CLOSI</name>
<accession>G7YJ09</accession>
<evidence type="ECO:0000313" key="2">
    <source>
        <dbReference type="EMBL" id="GAA52942.1"/>
    </source>
</evidence>
<dbReference type="AlphaFoldDB" id="G7YJ09"/>
<sequence length="205" mass="23071">MASVCDHQSLVNSDIPTDENHNENVPPVRLTTDGLVVQTQKTSALFKLISSTYPVAVPGFDPGHLTCEASMLPLLHQRTLDASEFSRLNIRTCSHLSVSDMLNFVSLLYAVRITMNFGLANHKTSTNLLARIGNKLRNMTGPTVHFPTQPKTYSSREIRVNRRSNLAISQYQGLIRIVLREWEADSPNDRDKRVGETGWDEMTYE</sequence>
<evidence type="ECO:0000256" key="1">
    <source>
        <dbReference type="SAM" id="MobiDB-lite"/>
    </source>
</evidence>
<protein>
    <submittedName>
        <fullName evidence="2">Uncharacterized protein</fullName>
    </submittedName>
</protein>